<accession>A0A4P2QWW6</accession>
<evidence type="ECO:0008006" key="4">
    <source>
        <dbReference type="Google" id="ProtNLM"/>
    </source>
</evidence>
<evidence type="ECO:0000313" key="3">
    <source>
        <dbReference type="Proteomes" id="UP000295497"/>
    </source>
</evidence>
<sequence>MSHSISPHSSLARLAVTVACSLFALSPATALAGVDTFPGWNSYTFEGFSASGPVWGAQTAPILHYLTVCAGPYCDYGDATPVGNGTVIGNQLDQIMNGAAVRGDNAYLDPQGQRVYHSMSFELDTMDFFSKNPAAHIAVSPRAFLPYAVGGAMYNGYPAFTVEPEYNNAKMPYAMGSGIMLGNVPCFNQEPSDGRPFYYDGGALQDYQGRLPNAVGIEHFLRPWGSSAGVSNKTWCQKKTGVMPAPLFQDQSTYQINVSVKRSTCTAPQTGTCQWVGYFIQEKQCSGFGCTWVPVARGGGPRYFPDTSGAGGGGAVFGPTPLSGWSALQPGDGSSWFIASISTKEFTTVGASSRWSFNVRSLWTATADTAPLWWSACLDTTSPDPYTCGNL</sequence>
<feature type="signal peptide" evidence="1">
    <location>
        <begin position="1"/>
        <end position="32"/>
    </location>
</feature>
<dbReference type="RefSeq" id="WP_129578115.1">
    <property type="nucleotide sequence ID" value="NZ_CP012672.1"/>
</dbReference>
<feature type="chain" id="PRO_5020548697" description="Secreted protein" evidence="1">
    <location>
        <begin position="33"/>
        <end position="391"/>
    </location>
</feature>
<keyword evidence="1" id="KW-0732">Signal</keyword>
<evidence type="ECO:0000313" key="2">
    <source>
        <dbReference type="EMBL" id="AUX35017.1"/>
    </source>
</evidence>
<dbReference type="AlphaFoldDB" id="A0A4P2QWW6"/>
<name>A0A4P2QWW6_SORCE</name>
<evidence type="ECO:0000256" key="1">
    <source>
        <dbReference type="SAM" id="SignalP"/>
    </source>
</evidence>
<protein>
    <recommendedName>
        <fullName evidence="4">Secreted protein</fullName>
    </recommendedName>
</protein>
<organism evidence="2 3">
    <name type="scientific">Sorangium cellulosum</name>
    <name type="common">Polyangium cellulosum</name>
    <dbReference type="NCBI Taxonomy" id="56"/>
    <lineage>
        <taxon>Bacteria</taxon>
        <taxon>Pseudomonadati</taxon>
        <taxon>Myxococcota</taxon>
        <taxon>Polyangia</taxon>
        <taxon>Polyangiales</taxon>
        <taxon>Polyangiaceae</taxon>
        <taxon>Sorangium</taxon>
    </lineage>
</organism>
<gene>
    <name evidence="2" type="ORF">SOCE836_072050</name>
</gene>
<dbReference type="EMBL" id="CP012672">
    <property type="protein sequence ID" value="AUX35017.1"/>
    <property type="molecule type" value="Genomic_DNA"/>
</dbReference>
<reference evidence="2 3" key="1">
    <citation type="submission" date="2015-09" db="EMBL/GenBank/DDBJ databases">
        <title>Sorangium comparison.</title>
        <authorList>
            <person name="Zaburannyi N."/>
            <person name="Bunk B."/>
            <person name="Overmann J."/>
            <person name="Mueller R."/>
        </authorList>
    </citation>
    <scope>NUCLEOTIDE SEQUENCE [LARGE SCALE GENOMIC DNA]</scope>
    <source>
        <strain evidence="2 3">So ce836</strain>
    </source>
</reference>
<dbReference type="Proteomes" id="UP000295497">
    <property type="component" value="Chromosome"/>
</dbReference>
<proteinExistence type="predicted"/>